<dbReference type="Gene3D" id="3.40.50.1820">
    <property type="entry name" value="alpha/beta hydrolase"/>
    <property type="match status" value="1"/>
</dbReference>
<keyword evidence="3" id="KW-1185">Reference proteome</keyword>
<evidence type="ECO:0000259" key="1">
    <source>
        <dbReference type="Pfam" id="PF12697"/>
    </source>
</evidence>
<reference evidence="2" key="1">
    <citation type="journal article" date="2019" name="Environ. Microbiol.">
        <title>Fungal ecological strategies reflected in gene transcription - a case study of two litter decomposers.</title>
        <authorList>
            <person name="Barbi F."/>
            <person name="Kohler A."/>
            <person name="Barry K."/>
            <person name="Baskaran P."/>
            <person name="Daum C."/>
            <person name="Fauchery L."/>
            <person name="Ihrmark K."/>
            <person name="Kuo A."/>
            <person name="LaButti K."/>
            <person name="Lipzen A."/>
            <person name="Morin E."/>
            <person name="Grigoriev I.V."/>
            <person name="Henrissat B."/>
            <person name="Lindahl B."/>
            <person name="Martin F."/>
        </authorList>
    </citation>
    <scope>NUCLEOTIDE SEQUENCE</scope>
    <source>
        <strain evidence="2">JB14</strain>
    </source>
</reference>
<evidence type="ECO:0000313" key="3">
    <source>
        <dbReference type="Proteomes" id="UP000799118"/>
    </source>
</evidence>
<gene>
    <name evidence="2" type="ORF">BT96DRAFT_1000593</name>
</gene>
<dbReference type="EMBL" id="ML769602">
    <property type="protein sequence ID" value="KAE9392184.1"/>
    <property type="molecule type" value="Genomic_DNA"/>
</dbReference>
<protein>
    <submittedName>
        <fullName evidence="2">Ectomycorrhiza-regulated esterase</fullName>
    </submittedName>
</protein>
<feature type="domain" description="AB hydrolase-1" evidence="1">
    <location>
        <begin position="41"/>
        <end position="261"/>
    </location>
</feature>
<dbReference type="InterPro" id="IPR000073">
    <property type="entry name" value="AB_hydrolase_1"/>
</dbReference>
<dbReference type="AlphaFoldDB" id="A0A6A4H484"/>
<dbReference type="Pfam" id="PF12697">
    <property type="entry name" value="Abhydrolase_6"/>
    <property type="match status" value="1"/>
</dbReference>
<dbReference type="PANTHER" id="PTHR42886">
    <property type="entry name" value="RE40534P-RELATED"/>
    <property type="match status" value="1"/>
</dbReference>
<dbReference type="InterPro" id="IPR029058">
    <property type="entry name" value="AB_hydrolase_fold"/>
</dbReference>
<dbReference type="OrthoDB" id="9988524at2759"/>
<dbReference type="PANTHER" id="PTHR42886:SF53">
    <property type="entry name" value="ALPHA_BETA-HYDROLASES SUPERFAMILY PROTEIN"/>
    <property type="match status" value="1"/>
</dbReference>
<evidence type="ECO:0000313" key="2">
    <source>
        <dbReference type="EMBL" id="KAE9392184.1"/>
    </source>
</evidence>
<dbReference type="Proteomes" id="UP000799118">
    <property type="component" value="Unassembled WGS sequence"/>
</dbReference>
<dbReference type="SUPFAM" id="SSF53474">
    <property type="entry name" value="alpha/beta-Hydrolases"/>
    <property type="match status" value="1"/>
</dbReference>
<organism evidence="2 3">
    <name type="scientific">Gymnopus androsaceus JB14</name>
    <dbReference type="NCBI Taxonomy" id="1447944"/>
    <lineage>
        <taxon>Eukaryota</taxon>
        <taxon>Fungi</taxon>
        <taxon>Dikarya</taxon>
        <taxon>Basidiomycota</taxon>
        <taxon>Agaricomycotina</taxon>
        <taxon>Agaricomycetes</taxon>
        <taxon>Agaricomycetidae</taxon>
        <taxon>Agaricales</taxon>
        <taxon>Marasmiineae</taxon>
        <taxon>Omphalotaceae</taxon>
        <taxon>Gymnopus</taxon>
    </lineage>
</organism>
<name>A0A6A4H484_9AGAR</name>
<proteinExistence type="predicted"/>
<sequence length="288" mass="32523">MSDRVSKKLLVPHSADPGCSIVGVLEQLSEAKPCHGRKIALILHGAAGHKDYLFLKRLALRLPMDSFRFDFRGNHETPGVWRQGGLADDLEDLCAVVEFLKVNYGYVVDFIVGHSRGSIVSFRWICTSPEGANISGFVNASGRYRMKKLLERDDVKQWQQTIAADGHHAWSPTVARKKVSFKIYAEDLTNFVNWDTSLVWEAFPAFPDVLTIHGLSDQAVPPYDAIIYARALSERQPGTHNLHLMEDADHNFTGRQDEVVDIILEWWDKRNQRALKSGIWMAGIRGKL</sequence>
<accession>A0A6A4H484</accession>